<evidence type="ECO:0000256" key="1">
    <source>
        <dbReference type="SAM" id="SignalP"/>
    </source>
</evidence>
<dbReference type="RefSeq" id="WP_208889086.1">
    <property type="nucleotide sequence ID" value="NZ_CP019336.1"/>
</dbReference>
<sequence length="384" mass="42953">MKFSHKIQLFLFLLTNTFLFGQTPGFNYQALILNNEEIQIPGTNVLENKVPLGLEEITLRFTITNETAVEYIEEHTISTDENGMVSLIVGEGTPISNTFYDINWDGKLKHLNVELNILNDNDGFVFLDSQKILYIPQPGSGNGNGNGNGNIKIVNSLGDLSPPYQLGDIIWLTEYGINNNPSLMIWDNTSWLPVNADFDPTNEFGLIVVANENIRATQFESPDIGDQVWNQTCNCIEIYNGTHWVSFKNMKAQNGLYISDNKVKLGGILIEPTLITTSATNTFAFAGLQESTNTEDQIVVMDKSTGVLRQKASSTLHQKKQVIIIASDGQLEFTTPLNITNSDKIDVFRNGVRINFVAINNTTIKLEQEAKCYQDDKVRIVQLY</sequence>
<accession>A0ABM6Q1A5</accession>
<proteinExistence type="predicted"/>
<evidence type="ECO:0000313" key="2">
    <source>
        <dbReference type="EMBL" id="AUC22918.1"/>
    </source>
</evidence>
<name>A0ABM6Q1A5_9FLAO</name>
<gene>
    <name evidence="2" type="ORF">BTO15_12825</name>
</gene>
<evidence type="ECO:0000313" key="3">
    <source>
        <dbReference type="Proteomes" id="UP000232721"/>
    </source>
</evidence>
<keyword evidence="3" id="KW-1185">Reference proteome</keyword>
<feature type="chain" id="PRO_5047241956" evidence="1">
    <location>
        <begin position="22"/>
        <end position="384"/>
    </location>
</feature>
<dbReference type="EMBL" id="CP019336">
    <property type="protein sequence ID" value="AUC22918.1"/>
    <property type="molecule type" value="Genomic_DNA"/>
</dbReference>
<dbReference type="Proteomes" id="UP000232721">
    <property type="component" value="Chromosome"/>
</dbReference>
<feature type="signal peptide" evidence="1">
    <location>
        <begin position="1"/>
        <end position="21"/>
    </location>
</feature>
<keyword evidence="1" id="KW-0732">Signal</keyword>
<reference evidence="2 3" key="1">
    <citation type="submission" date="2017-02" db="EMBL/GenBank/DDBJ databases">
        <title>Trade-off between light-utilization and light-protection in marine flavobacteria.</title>
        <authorList>
            <person name="Kumagai Y."/>
            <person name="Yoshizawa S."/>
            <person name="Kogure K."/>
            <person name="Iwasaki W."/>
        </authorList>
    </citation>
    <scope>NUCLEOTIDE SEQUENCE [LARGE SCALE GENOMIC DNA]</scope>
    <source>
        <strain evidence="2 3">KCTC 23670</strain>
    </source>
</reference>
<organism evidence="2 3">
    <name type="scientific">Polaribacter sejongensis</name>
    <dbReference type="NCBI Taxonomy" id="985043"/>
    <lineage>
        <taxon>Bacteria</taxon>
        <taxon>Pseudomonadati</taxon>
        <taxon>Bacteroidota</taxon>
        <taxon>Flavobacteriia</taxon>
        <taxon>Flavobacteriales</taxon>
        <taxon>Flavobacteriaceae</taxon>
    </lineage>
</organism>
<protein>
    <submittedName>
        <fullName evidence="2">Uncharacterized protein</fullName>
    </submittedName>
</protein>